<dbReference type="EMBL" id="AKAU01000027">
    <property type="protein sequence ID" value="EIN02385.1"/>
    <property type="molecule type" value="Genomic_DNA"/>
</dbReference>
<dbReference type="InterPro" id="IPR043605">
    <property type="entry name" value="DUF883_C"/>
</dbReference>
<dbReference type="Proteomes" id="UP000004980">
    <property type="component" value="Unassembled WGS sequence"/>
</dbReference>
<evidence type="ECO:0000313" key="4">
    <source>
        <dbReference type="Proteomes" id="UP000004980"/>
    </source>
</evidence>
<evidence type="ECO:0000259" key="2">
    <source>
        <dbReference type="Pfam" id="PF19029"/>
    </source>
</evidence>
<feature type="compositionally biased region" description="Polar residues" evidence="1">
    <location>
        <begin position="44"/>
        <end position="63"/>
    </location>
</feature>
<evidence type="ECO:0000256" key="1">
    <source>
        <dbReference type="SAM" id="MobiDB-lite"/>
    </source>
</evidence>
<gene>
    <name evidence="3" type="ORF">WQE_04182</name>
</gene>
<reference evidence="3 4" key="1">
    <citation type="journal article" date="2012" name="J. Bacteriol.">
        <title>Draft Genome Sequence of the Soil Bacterium Burkholderia terrae Strain BS001, Which Interacts with Fungal Surface Structures.</title>
        <authorList>
            <person name="Nazir R."/>
            <person name="Hansen M.A."/>
            <person name="Sorensen S."/>
            <person name="van Elsas J.D."/>
        </authorList>
    </citation>
    <scope>NUCLEOTIDE SEQUENCE [LARGE SCALE GENOMIC DNA]</scope>
    <source>
        <strain evidence="3 4">BS001</strain>
    </source>
</reference>
<evidence type="ECO:0000313" key="3">
    <source>
        <dbReference type="EMBL" id="EIN02385.1"/>
    </source>
</evidence>
<feature type="region of interest" description="Disordered" evidence="1">
    <location>
        <begin position="44"/>
        <end position="76"/>
    </location>
</feature>
<protein>
    <recommendedName>
        <fullName evidence="2">DUF883 domain-containing protein</fullName>
    </recommendedName>
</protein>
<sequence length="133" mass="14305">MSGPGVSESACAFPLRLFGTFARHVTCSFKEPIKRKWEVQMAESYQSTSPGSAGSFQQNSNAAVKSDGSDTERGNVSKAISDVKDKIASAQDLVQTKYRVVSETTDDFVHESPWKSVAMALIGGVVIGMLIAR</sequence>
<name>A0ABN0FU36_9BURK</name>
<keyword evidence="4" id="KW-1185">Reference proteome</keyword>
<dbReference type="Pfam" id="PF19029">
    <property type="entry name" value="DUF883_C"/>
    <property type="match status" value="1"/>
</dbReference>
<proteinExistence type="predicted"/>
<feature type="compositionally biased region" description="Basic and acidic residues" evidence="1">
    <location>
        <begin position="67"/>
        <end position="76"/>
    </location>
</feature>
<feature type="domain" description="DUF883" evidence="2">
    <location>
        <begin position="105"/>
        <end position="133"/>
    </location>
</feature>
<organism evidence="3 4">
    <name type="scientific">Paraburkholderia hospita</name>
    <dbReference type="NCBI Taxonomy" id="169430"/>
    <lineage>
        <taxon>Bacteria</taxon>
        <taxon>Pseudomonadati</taxon>
        <taxon>Pseudomonadota</taxon>
        <taxon>Betaproteobacteria</taxon>
        <taxon>Burkholderiales</taxon>
        <taxon>Burkholderiaceae</taxon>
        <taxon>Paraburkholderia</taxon>
    </lineage>
</organism>
<comment type="caution">
    <text evidence="3">The sequence shown here is derived from an EMBL/GenBank/DDBJ whole genome shotgun (WGS) entry which is preliminary data.</text>
</comment>
<accession>A0ABN0FU36</accession>